<feature type="chain" id="PRO_5040487611" description="Secreted protein" evidence="2">
    <location>
        <begin position="17"/>
        <end position="111"/>
    </location>
</feature>
<keyword evidence="4" id="KW-1185">Reference proteome</keyword>
<evidence type="ECO:0000313" key="4">
    <source>
        <dbReference type="Proteomes" id="UP000788993"/>
    </source>
</evidence>
<protein>
    <recommendedName>
        <fullName evidence="5">Secreted protein</fullName>
    </recommendedName>
</protein>
<dbReference type="AlphaFoldDB" id="A0A9P8TFE6"/>
<reference evidence="3" key="1">
    <citation type="journal article" date="2021" name="Open Biol.">
        <title>Shared evolutionary footprints suggest mitochondrial oxidative damage underlies multiple complex I losses in fungi.</title>
        <authorList>
            <person name="Schikora-Tamarit M.A."/>
            <person name="Marcet-Houben M."/>
            <person name="Nosek J."/>
            <person name="Gabaldon T."/>
        </authorList>
    </citation>
    <scope>NUCLEOTIDE SEQUENCE</scope>
    <source>
        <strain evidence="3">NCAIM Y.01608</strain>
    </source>
</reference>
<name>A0A9P8TFE6_9ASCO</name>
<keyword evidence="2" id="KW-0732">Signal</keyword>
<evidence type="ECO:0000256" key="2">
    <source>
        <dbReference type="SAM" id="SignalP"/>
    </source>
</evidence>
<feature type="signal peptide" evidence="2">
    <location>
        <begin position="1"/>
        <end position="16"/>
    </location>
</feature>
<dbReference type="EMBL" id="JAEUBD010000146">
    <property type="protein sequence ID" value="KAH3676876.1"/>
    <property type="molecule type" value="Genomic_DNA"/>
</dbReference>
<organism evidence="3 4">
    <name type="scientific">Ogataea polymorpha</name>
    <dbReference type="NCBI Taxonomy" id="460523"/>
    <lineage>
        <taxon>Eukaryota</taxon>
        <taxon>Fungi</taxon>
        <taxon>Dikarya</taxon>
        <taxon>Ascomycota</taxon>
        <taxon>Saccharomycotina</taxon>
        <taxon>Pichiomycetes</taxon>
        <taxon>Pichiales</taxon>
        <taxon>Pichiaceae</taxon>
        <taxon>Ogataea</taxon>
    </lineage>
</organism>
<comment type="caution">
    <text evidence="3">The sequence shown here is derived from an EMBL/GenBank/DDBJ whole genome shotgun (WGS) entry which is preliminary data.</text>
</comment>
<evidence type="ECO:0008006" key="5">
    <source>
        <dbReference type="Google" id="ProtNLM"/>
    </source>
</evidence>
<reference evidence="3" key="2">
    <citation type="submission" date="2021-01" db="EMBL/GenBank/DDBJ databases">
        <authorList>
            <person name="Schikora-Tamarit M.A."/>
        </authorList>
    </citation>
    <scope>NUCLEOTIDE SEQUENCE</scope>
    <source>
        <strain evidence="3">NCAIM Y.01608</strain>
    </source>
</reference>
<dbReference type="Proteomes" id="UP000788993">
    <property type="component" value="Unassembled WGS sequence"/>
</dbReference>
<accession>A0A9P8TFE6</accession>
<evidence type="ECO:0000313" key="3">
    <source>
        <dbReference type="EMBL" id="KAH3676876.1"/>
    </source>
</evidence>
<sequence>MTVLKAVLMVLRGLRASPATMERYSGPTHTNPALAQAASHPSNLPRDPVVTYSANGEMLKFRKPNTSCCGFPPTITMNVKNNSPIARISLVIERMNSLSPYHLTVQILNAM</sequence>
<feature type="region of interest" description="Disordered" evidence="1">
    <location>
        <begin position="22"/>
        <end position="46"/>
    </location>
</feature>
<proteinExistence type="predicted"/>
<evidence type="ECO:0000256" key="1">
    <source>
        <dbReference type="SAM" id="MobiDB-lite"/>
    </source>
</evidence>
<gene>
    <name evidence="3" type="ORF">OGATHE_001366</name>
</gene>